<keyword evidence="1" id="KW-0812">Transmembrane</keyword>
<keyword evidence="1" id="KW-1133">Transmembrane helix</keyword>
<evidence type="ECO:0008006" key="3">
    <source>
        <dbReference type="Google" id="ProtNLM"/>
    </source>
</evidence>
<protein>
    <recommendedName>
        <fullName evidence="3">Holin</fullName>
    </recommendedName>
</protein>
<sequence length="62" mass="6561">MDSKPWYASKTIWANIVAFAATGAVIFGVDLGLTPEVQAQIVAATMAVVNVVLRLITTQAVK</sequence>
<name>A0A0F9BAF2_9ZZZZ</name>
<proteinExistence type="predicted"/>
<keyword evidence="1" id="KW-0472">Membrane</keyword>
<evidence type="ECO:0000256" key="1">
    <source>
        <dbReference type="SAM" id="Phobius"/>
    </source>
</evidence>
<accession>A0A0F9BAF2</accession>
<dbReference type="AlphaFoldDB" id="A0A0F9BAF2"/>
<feature type="transmembrane region" description="Helical" evidence="1">
    <location>
        <begin position="37"/>
        <end position="56"/>
    </location>
</feature>
<gene>
    <name evidence="2" type="ORF">LCGC14_2473220</name>
</gene>
<dbReference type="EMBL" id="LAZR01038782">
    <property type="protein sequence ID" value="KKL18665.1"/>
    <property type="molecule type" value="Genomic_DNA"/>
</dbReference>
<feature type="transmembrane region" description="Helical" evidence="1">
    <location>
        <begin position="12"/>
        <end position="31"/>
    </location>
</feature>
<reference evidence="2" key="1">
    <citation type="journal article" date="2015" name="Nature">
        <title>Complex archaea that bridge the gap between prokaryotes and eukaryotes.</title>
        <authorList>
            <person name="Spang A."/>
            <person name="Saw J.H."/>
            <person name="Jorgensen S.L."/>
            <person name="Zaremba-Niedzwiedzka K."/>
            <person name="Martijn J."/>
            <person name="Lind A.E."/>
            <person name="van Eijk R."/>
            <person name="Schleper C."/>
            <person name="Guy L."/>
            <person name="Ettema T.J."/>
        </authorList>
    </citation>
    <scope>NUCLEOTIDE SEQUENCE</scope>
</reference>
<organism evidence="2">
    <name type="scientific">marine sediment metagenome</name>
    <dbReference type="NCBI Taxonomy" id="412755"/>
    <lineage>
        <taxon>unclassified sequences</taxon>
        <taxon>metagenomes</taxon>
        <taxon>ecological metagenomes</taxon>
    </lineage>
</organism>
<evidence type="ECO:0000313" key="2">
    <source>
        <dbReference type="EMBL" id="KKL18665.1"/>
    </source>
</evidence>
<comment type="caution">
    <text evidence="2">The sequence shown here is derived from an EMBL/GenBank/DDBJ whole genome shotgun (WGS) entry which is preliminary data.</text>
</comment>